<dbReference type="CDD" id="cd04301">
    <property type="entry name" value="NAT_SF"/>
    <property type="match status" value="1"/>
</dbReference>
<dbReference type="OrthoDB" id="3767306at2"/>
<dbReference type="Proteomes" id="UP000030300">
    <property type="component" value="Chromosome"/>
</dbReference>
<dbReference type="KEGG" id="psim:KR76_10870"/>
<organism evidence="1 2">
    <name type="scientific">Nocardioides simplex</name>
    <name type="common">Arthrobacter simplex</name>
    <dbReference type="NCBI Taxonomy" id="2045"/>
    <lineage>
        <taxon>Bacteria</taxon>
        <taxon>Bacillati</taxon>
        <taxon>Actinomycetota</taxon>
        <taxon>Actinomycetes</taxon>
        <taxon>Propionibacteriales</taxon>
        <taxon>Nocardioidaceae</taxon>
        <taxon>Pimelobacter</taxon>
    </lineage>
</organism>
<dbReference type="HOGENOM" id="CLU_959370_0_0_11"/>
<dbReference type="Gene3D" id="3.40.630.30">
    <property type="match status" value="1"/>
</dbReference>
<dbReference type="AlphaFoldDB" id="A0A0A1DKP3"/>
<dbReference type="EMBL" id="CP009896">
    <property type="protein sequence ID" value="AIY17128.1"/>
    <property type="molecule type" value="Genomic_DNA"/>
</dbReference>
<dbReference type="SUPFAM" id="SSF55729">
    <property type="entry name" value="Acyl-CoA N-acyltransferases (Nat)"/>
    <property type="match status" value="1"/>
</dbReference>
<dbReference type="GO" id="GO:0016747">
    <property type="term" value="F:acyltransferase activity, transferring groups other than amino-acyl groups"/>
    <property type="evidence" value="ECO:0007669"/>
    <property type="project" value="InterPro"/>
</dbReference>
<dbReference type="InterPro" id="IPR016181">
    <property type="entry name" value="Acyl_CoA_acyltransferase"/>
</dbReference>
<keyword evidence="1" id="KW-0808">Transferase</keyword>
<dbReference type="Pfam" id="PF00583">
    <property type="entry name" value="Acetyltransf_1"/>
    <property type="match status" value="1"/>
</dbReference>
<sequence>MSPEDVTTAEQISADAFLALDLATRRPHDPEPVRRPPAGAAGWVARTEQFLVTDPGGSWVAEDDDGVVGFATSFRRERVWCLATFAVRPGRQGTGTGARLLAAAEAYGADCPHGMLAASDDPRAARRYHAAGFTLHPQMTLTGTVDRAGLPAASAVGPAVREGGADDQEWMDDLDRVRRGGPHGPDHARLRAAGRLLVTADRTGYAYANGQLLALLAAADEAAARALLVACLAGAEGRFSIDHVTAANAWAVGPALAARLDLGTSGYLGLRGLAPPTPYVHHGALL</sequence>
<evidence type="ECO:0000313" key="2">
    <source>
        <dbReference type="Proteomes" id="UP000030300"/>
    </source>
</evidence>
<proteinExistence type="predicted"/>
<dbReference type="STRING" id="2045.KR76_10870"/>
<reference evidence="1 2" key="1">
    <citation type="journal article" date="2015" name="Genome Announc.">
        <title>Complete Genome Sequence of Steroid-Transforming Nocardioides simplex VKM Ac-2033D.</title>
        <authorList>
            <person name="Shtratnikova V.Y."/>
            <person name="Schelkunov M.I."/>
            <person name="Pekov Y.A."/>
            <person name="Fokina V.V."/>
            <person name="Logacheva M.D."/>
            <person name="Sokolov S.L."/>
            <person name="Bragin E.Y."/>
            <person name="Ashapkin V.V."/>
            <person name="Donova M.V."/>
        </authorList>
    </citation>
    <scope>NUCLEOTIDE SEQUENCE [LARGE SCALE GENOMIC DNA]</scope>
    <source>
        <strain evidence="1 2">VKM Ac-2033D</strain>
    </source>
</reference>
<gene>
    <name evidence="1" type="ORF">KR76_10870</name>
</gene>
<protein>
    <submittedName>
        <fullName evidence="1">Histone acetyltransferase HPA2-related acetyltransferase</fullName>
    </submittedName>
</protein>
<dbReference type="eggNOG" id="COG0454">
    <property type="taxonomic scope" value="Bacteria"/>
</dbReference>
<keyword evidence="2" id="KW-1185">Reference proteome</keyword>
<dbReference type="PROSITE" id="PS51186">
    <property type="entry name" value="GNAT"/>
    <property type="match status" value="1"/>
</dbReference>
<evidence type="ECO:0000313" key="1">
    <source>
        <dbReference type="EMBL" id="AIY17128.1"/>
    </source>
</evidence>
<accession>A0A0A1DKP3</accession>
<dbReference type="InterPro" id="IPR000182">
    <property type="entry name" value="GNAT_dom"/>
</dbReference>
<name>A0A0A1DKP3_NOCSI</name>